<evidence type="ECO:0000256" key="5">
    <source>
        <dbReference type="ARBA" id="ARBA00022837"/>
    </source>
</evidence>
<dbReference type="Proteomes" id="UP000663829">
    <property type="component" value="Unassembled WGS sequence"/>
</dbReference>
<keyword evidence="2" id="KW-0808">Transferase</keyword>
<comment type="caution">
    <text evidence="7">The sequence shown here is derived from an EMBL/GenBank/DDBJ whole genome shotgun (WGS) entry which is preliminary data.</text>
</comment>
<evidence type="ECO:0000256" key="1">
    <source>
        <dbReference type="ARBA" id="ARBA00009156"/>
    </source>
</evidence>
<dbReference type="EMBL" id="CAJOBC010000004">
    <property type="protein sequence ID" value="CAF3515303.1"/>
    <property type="molecule type" value="Genomic_DNA"/>
</dbReference>
<dbReference type="PROSITE" id="PS00018">
    <property type="entry name" value="EF_HAND_1"/>
    <property type="match status" value="1"/>
</dbReference>
<dbReference type="InterPro" id="IPR002048">
    <property type="entry name" value="EF_hand_dom"/>
</dbReference>
<dbReference type="InterPro" id="IPR043129">
    <property type="entry name" value="ATPase_NBD"/>
</dbReference>
<dbReference type="GO" id="GO:0019321">
    <property type="term" value="P:pentose metabolic process"/>
    <property type="evidence" value="ECO:0007669"/>
    <property type="project" value="TreeGrafter"/>
</dbReference>
<sequence length="682" mass="76986">MSYSIGIDVGTASVRCMIFDDKYMPIVQCQKSIEIYHTPGTQHYEQSSNEIWTAICYCVKNCISTGNININYVKSIGFDATCSLVVLDEKFEPVTVSLSENDERNIIMWMDHRAGNETTEINLKSTESCDDVLKFYGGKISLEQQPGKLLWLKRNMKQNVCWKRAKHFFDLPDFLRWKATGSLERSVCSCVCKLCYRSSEEKQYWDEKFWSRFDMNDLCENNFEKLGTTVRKPFSTSNFDLLSKNVAEELGIKDGIRVGTPLIDAYAGALGGLACKSPVKDSHLTERLVIVAGTSSCFMACSKKPVFVPGVWGPYYDVLIPGLWVSEGGQSAAGKSIDYIVQGHIAYSELKALADQENKTPFDMLIIRLQELEKKHNTANISFLTANIHMTVDFHGNRAPVADPDLGAVISGIKLDNSLDNLALQYLAVIQAIAYDGKHIIEAMTKAGHRFKQVQICGGLSRIPLLPQIHADVFQMPVYICEGTNDCVLLGSAISGKLVADNATDVEHLLNEISAPVQTFIPDKNMADFHNEKYTIYCSLQQIEIFRECDRRGKGYLDAEDMKVASIRVYGSKMNKYEIERLFSSLPKDSPAGLTLDSFISYVQSFDKRIDPEDQNRETFLAMDRTCKGFLTKEDFYRAFEKLNIKLSNEVIDSAFRQLDVDGDGRVSYRDFDFMMNYDPNE</sequence>
<dbReference type="Gene3D" id="3.30.420.40">
    <property type="match status" value="1"/>
</dbReference>
<dbReference type="SUPFAM" id="SSF53067">
    <property type="entry name" value="Actin-like ATPase domain"/>
    <property type="match status" value="2"/>
</dbReference>
<dbReference type="InterPro" id="IPR018247">
    <property type="entry name" value="EF_Hand_1_Ca_BS"/>
</dbReference>
<dbReference type="PROSITE" id="PS50222">
    <property type="entry name" value="EF_HAND_2"/>
    <property type="match status" value="2"/>
</dbReference>
<dbReference type="Proteomes" id="UP000681722">
    <property type="component" value="Unassembled WGS sequence"/>
</dbReference>
<evidence type="ECO:0000256" key="3">
    <source>
        <dbReference type="ARBA" id="ARBA00022737"/>
    </source>
</evidence>
<dbReference type="PANTHER" id="PTHR43435">
    <property type="entry name" value="RIBULOKINASE"/>
    <property type="match status" value="1"/>
</dbReference>
<dbReference type="FunFam" id="1.10.238.10:FF:000003">
    <property type="entry name" value="Calmodulin A"/>
    <property type="match status" value="1"/>
</dbReference>
<dbReference type="EMBL" id="CAJNOQ010000004">
    <property type="protein sequence ID" value="CAF0737310.1"/>
    <property type="molecule type" value="Genomic_DNA"/>
</dbReference>
<dbReference type="Gene3D" id="1.20.58.2240">
    <property type="match status" value="1"/>
</dbReference>
<dbReference type="GO" id="GO:0005737">
    <property type="term" value="C:cytoplasm"/>
    <property type="evidence" value="ECO:0007669"/>
    <property type="project" value="TreeGrafter"/>
</dbReference>
<protein>
    <recommendedName>
        <fullName evidence="6">EF-hand domain-containing protein</fullName>
    </recommendedName>
</protein>
<dbReference type="Pfam" id="PF00370">
    <property type="entry name" value="FGGY_N"/>
    <property type="match status" value="1"/>
</dbReference>
<dbReference type="GO" id="GO:0019150">
    <property type="term" value="F:D-ribulokinase activity"/>
    <property type="evidence" value="ECO:0007669"/>
    <property type="project" value="TreeGrafter"/>
</dbReference>
<dbReference type="CDD" id="cd07782">
    <property type="entry name" value="ASKHA_NBD_FGGY_D-RBK"/>
    <property type="match status" value="1"/>
</dbReference>
<reference evidence="7" key="1">
    <citation type="submission" date="2021-02" db="EMBL/GenBank/DDBJ databases">
        <authorList>
            <person name="Nowell W R."/>
        </authorList>
    </citation>
    <scope>NUCLEOTIDE SEQUENCE</scope>
</reference>
<dbReference type="CDD" id="cd00051">
    <property type="entry name" value="EFh"/>
    <property type="match status" value="1"/>
</dbReference>
<dbReference type="PANTHER" id="PTHR43435:SF4">
    <property type="entry name" value="FGGY CARBOHYDRATE KINASE DOMAIN-CONTAINING PROTEIN"/>
    <property type="match status" value="1"/>
</dbReference>
<feature type="domain" description="EF-hand" evidence="6">
    <location>
        <begin position="647"/>
        <end position="682"/>
    </location>
</feature>
<dbReference type="Pfam" id="PF02782">
    <property type="entry name" value="FGGY_C"/>
    <property type="match status" value="1"/>
</dbReference>
<organism evidence="7 9">
    <name type="scientific">Didymodactylos carnosus</name>
    <dbReference type="NCBI Taxonomy" id="1234261"/>
    <lineage>
        <taxon>Eukaryota</taxon>
        <taxon>Metazoa</taxon>
        <taxon>Spiralia</taxon>
        <taxon>Gnathifera</taxon>
        <taxon>Rotifera</taxon>
        <taxon>Eurotatoria</taxon>
        <taxon>Bdelloidea</taxon>
        <taxon>Philodinida</taxon>
        <taxon>Philodinidae</taxon>
        <taxon>Didymodactylos</taxon>
    </lineage>
</organism>
<feature type="domain" description="EF-hand" evidence="6">
    <location>
        <begin position="611"/>
        <end position="646"/>
    </location>
</feature>
<gene>
    <name evidence="7" type="ORF">GPM918_LOCUS55</name>
    <name evidence="8" type="ORF">SRO942_LOCUS56</name>
</gene>
<evidence type="ECO:0000313" key="8">
    <source>
        <dbReference type="EMBL" id="CAF3515303.1"/>
    </source>
</evidence>
<dbReference type="SMART" id="SM00054">
    <property type="entry name" value="EFh"/>
    <property type="match status" value="3"/>
</dbReference>
<evidence type="ECO:0000313" key="7">
    <source>
        <dbReference type="EMBL" id="CAF0737310.1"/>
    </source>
</evidence>
<comment type="similarity">
    <text evidence="1">Belongs to the FGGY kinase family.</text>
</comment>
<dbReference type="GO" id="GO:0005509">
    <property type="term" value="F:calcium ion binding"/>
    <property type="evidence" value="ECO:0007669"/>
    <property type="project" value="InterPro"/>
</dbReference>
<proteinExistence type="inferred from homology"/>
<dbReference type="InterPro" id="IPR011992">
    <property type="entry name" value="EF-hand-dom_pair"/>
</dbReference>
<dbReference type="InterPro" id="IPR006003">
    <property type="entry name" value="FGGY_RbtK-like"/>
</dbReference>
<dbReference type="NCBIfam" id="TIGR01315">
    <property type="entry name" value="5C_CHO_kinase"/>
    <property type="match status" value="1"/>
</dbReference>
<name>A0A813NGY8_9BILA</name>
<dbReference type="OrthoDB" id="203824at2759"/>
<dbReference type="Pfam" id="PF13499">
    <property type="entry name" value="EF-hand_7"/>
    <property type="match status" value="1"/>
</dbReference>
<dbReference type="InterPro" id="IPR018485">
    <property type="entry name" value="FGGY_C"/>
</dbReference>
<dbReference type="InterPro" id="IPR018484">
    <property type="entry name" value="FGGY_N"/>
</dbReference>
<evidence type="ECO:0000313" key="9">
    <source>
        <dbReference type="Proteomes" id="UP000663829"/>
    </source>
</evidence>
<keyword evidence="4" id="KW-0418">Kinase</keyword>
<accession>A0A813NGY8</accession>
<evidence type="ECO:0000256" key="2">
    <source>
        <dbReference type="ARBA" id="ARBA00022679"/>
    </source>
</evidence>
<dbReference type="SUPFAM" id="SSF47473">
    <property type="entry name" value="EF-hand"/>
    <property type="match status" value="1"/>
</dbReference>
<dbReference type="AlphaFoldDB" id="A0A813NGY8"/>
<evidence type="ECO:0000256" key="4">
    <source>
        <dbReference type="ARBA" id="ARBA00022777"/>
    </source>
</evidence>
<keyword evidence="9" id="KW-1185">Reference proteome</keyword>
<keyword evidence="5" id="KW-0106">Calcium</keyword>
<dbReference type="Gene3D" id="1.10.238.10">
    <property type="entry name" value="EF-hand"/>
    <property type="match status" value="1"/>
</dbReference>
<keyword evidence="3" id="KW-0677">Repeat</keyword>
<evidence type="ECO:0000259" key="6">
    <source>
        <dbReference type="PROSITE" id="PS50222"/>
    </source>
</evidence>